<dbReference type="EMBL" id="CAJNNW010003910">
    <property type="protein sequence ID" value="CAE8645861.1"/>
    <property type="molecule type" value="Genomic_DNA"/>
</dbReference>
<reference evidence="2" key="1">
    <citation type="submission" date="2021-02" db="EMBL/GenBank/DDBJ databases">
        <authorList>
            <person name="Dougan E. K."/>
            <person name="Rhodes N."/>
            <person name="Thang M."/>
            <person name="Chan C."/>
        </authorList>
    </citation>
    <scope>NUCLEOTIDE SEQUENCE</scope>
</reference>
<name>A0A813I5M6_POLGL</name>
<dbReference type="EMBL" id="CAJNNW010033604">
    <property type="protein sequence ID" value="CAE8719683.1"/>
    <property type="molecule type" value="Genomic_DNA"/>
</dbReference>
<feature type="transmembrane region" description="Helical" evidence="1">
    <location>
        <begin position="16"/>
        <end position="34"/>
    </location>
</feature>
<evidence type="ECO:0000313" key="3">
    <source>
        <dbReference type="EMBL" id="CAE8719683.1"/>
    </source>
</evidence>
<evidence type="ECO:0000313" key="4">
    <source>
        <dbReference type="Proteomes" id="UP000626109"/>
    </source>
</evidence>
<organism evidence="2 4">
    <name type="scientific">Polarella glacialis</name>
    <name type="common">Dinoflagellate</name>
    <dbReference type="NCBI Taxonomy" id="89957"/>
    <lineage>
        <taxon>Eukaryota</taxon>
        <taxon>Sar</taxon>
        <taxon>Alveolata</taxon>
        <taxon>Dinophyceae</taxon>
        <taxon>Suessiales</taxon>
        <taxon>Suessiaceae</taxon>
        <taxon>Polarella</taxon>
    </lineage>
</organism>
<sequence>SEEGVGMRPAICRHRLLYSTVALVVVVFLTVIRMDSELQSNIVQRQNVKQQTDAMFANPGLFDGPTKTELRLKKEIGELQTLLRLKHVTEPVQVAAVPCPVPQKSTKPELHQSADVEIARRFAKLPLNLLSADDQTRLLQNLMPDSMKRWSCNQDHAESEKALRSHPAMHSNLDGQEYFNRFIQVVRIFGWQRLENKTFLELGFGIALMTAWLRGMNTTVYATEIQPIPWVPSRHGPFFDVMYDLVAKASKEDLGPRFDLEKAAAYGRQCGRGLPDVKELTTTMERLDGVPAASVDVSFSLAVLEHISELEPSFMALARVHRPGSLSCHQVDLRDHSDPTQPWEFFLTSDKDFYAKTVGGIQGHPYFGNRFRLSQIMKAAASNGFETVHVVRDHEPASPEGLRYAKKALEKLDRLPADTHKYSKWPRSDFNECTSNKMPQTGLFICFRYAGGGPLTNTEEPTCGQDVWYRSDFSLKVADS</sequence>
<keyword evidence="1" id="KW-0472">Membrane</keyword>
<protein>
    <submittedName>
        <fullName evidence="2">Uncharacterized protein</fullName>
    </submittedName>
</protein>
<proteinExistence type="predicted"/>
<dbReference type="InterPro" id="IPR029063">
    <property type="entry name" value="SAM-dependent_MTases_sf"/>
</dbReference>
<dbReference type="Gene3D" id="3.40.50.150">
    <property type="entry name" value="Vaccinia Virus protein VP39"/>
    <property type="match status" value="1"/>
</dbReference>
<keyword evidence="1" id="KW-0812">Transmembrane</keyword>
<evidence type="ECO:0000313" key="2">
    <source>
        <dbReference type="EMBL" id="CAE8645861.1"/>
    </source>
</evidence>
<comment type="caution">
    <text evidence="2">The sequence shown here is derived from an EMBL/GenBank/DDBJ whole genome shotgun (WGS) entry which is preliminary data.</text>
</comment>
<keyword evidence="1" id="KW-1133">Transmembrane helix</keyword>
<dbReference type="Proteomes" id="UP000626109">
    <property type="component" value="Unassembled WGS sequence"/>
</dbReference>
<feature type="non-terminal residue" evidence="2">
    <location>
        <position position="1"/>
    </location>
</feature>
<accession>A0A813I5M6</accession>
<gene>
    <name evidence="3" type="ORF">PGLA2088_LOCUS40826</name>
    <name evidence="2" type="ORF">PGLA2088_LOCUS4282</name>
</gene>
<evidence type="ECO:0000256" key="1">
    <source>
        <dbReference type="SAM" id="Phobius"/>
    </source>
</evidence>
<dbReference type="SUPFAM" id="SSF53335">
    <property type="entry name" value="S-adenosyl-L-methionine-dependent methyltransferases"/>
    <property type="match status" value="1"/>
</dbReference>
<dbReference type="AlphaFoldDB" id="A0A813I5M6"/>